<name>A0A7J4XG66_9BACE</name>
<dbReference type="RefSeq" id="WP_129648285.1">
    <property type="nucleotide sequence ID" value="NZ_CP081902.1"/>
</dbReference>
<feature type="transmembrane region" description="Helical" evidence="6">
    <location>
        <begin position="254"/>
        <end position="271"/>
    </location>
</feature>
<reference evidence="7 8" key="1">
    <citation type="journal article" date="2019" name="Nat. Med.">
        <title>A library of human gut bacterial isolates paired with longitudinal multiomics data enables mechanistic microbiome research.</title>
        <authorList>
            <person name="Poyet M."/>
            <person name="Groussin M."/>
            <person name="Gibbons S.M."/>
            <person name="Avila-Pacheco J."/>
            <person name="Jiang X."/>
            <person name="Kearney S.M."/>
            <person name="Perrotta A.R."/>
            <person name="Berdy B."/>
            <person name="Zhao S."/>
            <person name="Lieberman T.D."/>
            <person name="Swanson P.K."/>
            <person name="Smith M."/>
            <person name="Roesemann S."/>
            <person name="Alexander J.E."/>
            <person name="Rich S.A."/>
            <person name="Livny J."/>
            <person name="Vlamakis H."/>
            <person name="Clish C."/>
            <person name="Bullock K."/>
            <person name="Deik A."/>
            <person name="Scott J."/>
            <person name="Pierce K.A."/>
            <person name="Xavier R.J."/>
            <person name="Alm E.J."/>
        </authorList>
    </citation>
    <scope>NUCLEOTIDE SEQUENCE [LARGE SCALE GENOMIC DNA]</scope>
    <source>
        <strain evidence="7 8">BIOML-A10</strain>
    </source>
</reference>
<organism evidence="7 8">
    <name type="scientific">Bacteroides salyersiae</name>
    <dbReference type="NCBI Taxonomy" id="291644"/>
    <lineage>
        <taxon>Bacteria</taxon>
        <taxon>Pseudomonadati</taxon>
        <taxon>Bacteroidota</taxon>
        <taxon>Bacteroidia</taxon>
        <taxon>Bacteroidales</taxon>
        <taxon>Bacteroidaceae</taxon>
        <taxon>Bacteroides</taxon>
    </lineage>
</organism>
<feature type="transmembrane region" description="Helical" evidence="6">
    <location>
        <begin position="87"/>
        <end position="110"/>
    </location>
</feature>
<dbReference type="PANTHER" id="PTHR30250">
    <property type="entry name" value="PST FAMILY PREDICTED COLANIC ACID TRANSPORTER"/>
    <property type="match status" value="1"/>
</dbReference>
<dbReference type="AlphaFoldDB" id="A0A7J4XG66"/>
<evidence type="ECO:0000313" key="7">
    <source>
        <dbReference type="EMBL" id="KAA3761439.1"/>
    </source>
</evidence>
<feature type="transmembrane region" description="Helical" evidence="6">
    <location>
        <begin position="441"/>
        <end position="459"/>
    </location>
</feature>
<dbReference type="Proteomes" id="UP000422221">
    <property type="component" value="Unassembled WGS sequence"/>
</dbReference>
<evidence type="ECO:0000256" key="5">
    <source>
        <dbReference type="ARBA" id="ARBA00023136"/>
    </source>
</evidence>
<feature type="transmembrane region" description="Helical" evidence="6">
    <location>
        <begin position="404"/>
        <end position="421"/>
    </location>
</feature>
<keyword evidence="2" id="KW-1003">Cell membrane</keyword>
<feature type="transmembrane region" description="Helical" evidence="6">
    <location>
        <begin position="465"/>
        <end position="489"/>
    </location>
</feature>
<proteinExistence type="predicted"/>
<evidence type="ECO:0000313" key="8">
    <source>
        <dbReference type="Proteomes" id="UP000422221"/>
    </source>
</evidence>
<feature type="transmembrane region" description="Helical" evidence="6">
    <location>
        <begin position="345"/>
        <end position="367"/>
    </location>
</feature>
<evidence type="ECO:0000256" key="1">
    <source>
        <dbReference type="ARBA" id="ARBA00004651"/>
    </source>
</evidence>
<dbReference type="InterPro" id="IPR050833">
    <property type="entry name" value="Poly_Biosynth_Transport"/>
</dbReference>
<comment type="subcellular location">
    <subcellularLocation>
        <location evidence="1">Cell membrane</location>
        <topology evidence="1">Multi-pass membrane protein</topology>
    </subcellularLocation>
</comment>
<dbReference type="GO" id="GO:0005886">
    <property type="term" value="C:plasma membrane"/>
    <property type="evidence" value="ECO:0007669"/>
    <property type="project" value="UniProtKB-SubCell"/>
</dbReference>
<accession>A0A7J4XG66</accession>
<evidence type="ECO:0000256" key="2">
    <source>
        <dbReference type="ARBA" id="ARBA00022475"/>
    </source>
</evidence>
<feature type="transmembrane region" description="Helical" evidence="6">
    <location>
        <begin position="12"/>
        <end position="33"/>
    </location>
</feature>
<feature type="transmembrane region" description="Helical" evidence="6">
    <location>
        <begin position="45"/>
        <end position="66"/>
    </location>
</feature>
<protein>
    <submittedName>
        <fullName evidence="7">Lipopolysaccharide biosynthesis protein</fullName>
    </submittedName>
</protein>
<comment type="caution">
    <text evidence="7">The sequence shown here is derived from an EMBL/GenBank/DDBJ whole genome shotgun (WGS) entry which is preliminary data.</text>
</comment>
<keyword evidence="5 6" id="KW-0472">Membrane</keyword>
<keyword evidence="4 6" id="KW-1133">Transmembrane helix</keyword>
<evidence type="ECO:0000256" key="4">
    <source>
        <dbReference type="ARBA" id="ARBA00022989"/>
    </source>
</evidence>
<feature type="transmembrane region" description="Helical" evidence="6">
    <location>
        <begin position="317"/>
        <end position="339"/>
    </location>
</feature>
<keyword evidence="3 6" id="KW-0812">Transmembrane</keyword>
<feature type="transmembrane region" description="Helical" evidence="6">
    <location>
        <begin position="189"/>
        <end position="210"/>
    </location>
</feature>
<feature type="transmembrane region" description="Helical" evidence="6">
    <location>
        <begin position="379"/>
        <end position="398"/>
    </location>
</feature>
<evidence type="ECO:0000256" key="6">
    <source>
        <dbReference type="SAM" id="Phobius"/>
    </source>
</evidence>
<feature type="transmembrane region" description="Helical" evidence="6">
    <location>
        <begin position="231"/>
        <end position="248"/>
    </location>
</feature>
<dbReference type="EMBL" id="VWMK01000017">
    <property type="protein sequence ID" value="KAA3761439.1"/>
    <property type="molecule type" value="Genomic_DNA"/>
</dbReference>
<feature type="transmembrane region" description="Helical" evidence="6">
    <location>
        <begin position="161"/>
        <end position="183"/>
    </location>
</feature>
<dbReference type="PANTHER" id="PTHR30250:SF26">
    <property type="entry name" value="PSMA PROTEIN"/>
    <property type="match status" value="1"/>
</dbReference>
<evidence type="ECO:0000256" key="3">
    <source>
        <dbReference type="ARBA" id="ARBA00022692"/>
    </source>
</evidence>
<feature type="transmembrane region" description="Helical" evidence="6">
    <location>
        <begin position="130"/>
        <end position="149"/>
    </location>
</feature>
<gene>
    <name evidence="7" type="ORF">F3F73_16215</name>
</gene>
<sequence length="507" mass="57599">MSDNTLNNKRIAVNTILLYIRMLFVMAISLYTSRVILQILGADDFGIYNVVGGVVVLFSFLTNAMTSSTQRFLNYNLGLKDVGKVSHIFNISVLTHFTIFLLVLFLSETIGLWFVKTQLNIPVDRENAAMWVYQMSVITTLINIMLIPYRASIIATEKMSIFTYVSVLEVVLRLGAVLILPYLTQDSLVLYSILLMLVTLLTFFIYHIECRMKLSFTKFHFVWDKKQYKEMMSFSVWYLFGGMAMVGVNQGTNILINIFFNVVVNAAVGVANQVRSAVFGFVSSFQTAFNPQIVKLYALEEKDQLLLLIYRSSKFSYYLLFIISFPIVLFCKEVLSIWLVNVPDYAVVITQLVIITSFTEALSAPLWTAIGATGKVQKYQLLVSLIIFLNVPLVYVAFKLGMSPIAAFVINFVVSVFAYLYRLLYIKKYVPYHLGDYLKKVVLPCVIVTVLSFPIPYIFREYAISAISTILLLVLTIVVTGIVILLTGLDMNEKRFLISKIKKVIKK</sequence>